<evidence type="ECO:0000256" key="1">
    <source>
        <dbReference type="SAM" id="MobiDB-lite"/>
    </source>
</evidence>
<dbReference type="EMBL" id="CP002869">
    <property type="protein sequence ID" value="AEI45529.1"/>
    <property type="molecule type" value="Genomic_DNA"/>
</dbReference>
<evidence type="ECO:0000313" key="2">
    <source>
        <dbReference type="EMBL" id="AEI45529.1"/>
    </source>
</evidence>
<reference evidence="2 3" key="2">
    <citation type="journal article" date="2013" name="Genome Announc.">
        <title>Genome Sequence of Growth-Improving Paenibacillus mucilaginosus Strain KNP414.</title>
        <authorList>
            <person name="Lu J.J."/>
            <person name="Wang J.F."/>
            <person name="Hu X.F."/>
        </authorList>
    </citation>
    <scope>NUCLEOTIDE SEQUENCE [LARGE SCALE GENOMIC DNA]</scope>
    <source>
        <strain evidence="2 3">KNP414</strain>
    </source>
</reference>
<feature type="region of interest" description="Disordered" evidence="1">
    <location>
        <begin position="54"/>
        <end position="86"/>
    </location>
</feature>
<dbReference type="Proteomes" id="UP000006620">
    <property type="component" value="Chromosome"/>
</dbReference>
<dbReference type="RefSeq" id="WP_013920671.1">
    <property type="nucleotide sequence ID" value="NC_015690.1"/>
</dbReference>
<evidence type="ECO:0000313" key="3">
    <source>
        <dbReference type="Proteomes" id="UP000006620"/>
    </source>
</evidence>
<dbReference type="PATRIC" id="fig|1036673.3.peg.6548"/>
<dbReference type="KEGG" id="pms:KNP414_07017"/>
<accession>F8FIS5</accession>
<feature type="compositionally biased region" description="Basic and acidic residues" evidence="1">
    <location>
        <begin position="54"/>
        <end position="63"/>
    </location>
</feature>
<reference evidence="3" key="1">
    <citation type="submission" date="2011-06" db="EMBL/GenBank/DDBJ databases">
        <title>Complete genome sequence of Paenibacillus mucilaginosus KNP414.</title>
        <authorList>
            <person name="Wang J."/>
            <person name="Hu S."/>
            <person name="Hu X."/>
            <person name="Zhang B."/>
            <person name="Dong D."/>
            <person name="Zhang S."/>
            <person name="Zhao K."/>
            <person name="Wu D."/>
        </authorList>
    </citation>
    <scope>NUCLEOTIDE SEQUENCE [LARGE SCALE GENOMIC DNA]</scope>
    <source>
        <strain evidence="3">KNP414</strain>
    </source>
</reference>
<sequence>MDKRPLTTHLFDTLIDLQEDLIREVLPREARTHFLAARREALLGIRSLLDEAIERTREREQRQGDPTQGPGKRQDPASPGTIPIED</sequence>
<protein>
    <submittedName>
        <fullName evidence="2">Uncharacterized protein</fullName>
    </submittedName>
</protein>
<name>F8FIS5_PAEMK</name>
<gene>
    <name evidence="2" type="ordered locus">KNP414_07017</name>
</gene>
<dbReference type="AlphaFoldDB" id="F8FIS5"/>
<dbReference type="HOGENOM" id="CLU_2494951_0_0_9"/>
<proteinExistence type="predicted"/>
<organism evidence="2 3">
    <name type="scientific">Paenibacillus mucilaginosus (strain KNP414)</name>
    <dbReference type="NCBI Taxonomy" id="1036673"/>
    <lineage>
        <taxon>Bacteria</taxon>
        <taxon>Bacillati</taxon>
        <taxon>Bacillota</taxon>
        <taxon>Bacilli</taxon>
        <taxon>Bacillales</taxon>
        <taxon>Paenibacillaceae</taxon>
        <taxon>Paenibacillus</taxon>
    </lineage>
</organism>